<evidence type="ECO:0000256" key="2">
    <source>
        <dbReference type="ARBA" id="ARBA00022692"/>
    </source>
</evidence>
<dbReference type="GO" id="GO:0005886">
    <property type="term" value="C:plasma membrane"/>
    <property type="evidence" value="ECO:0007669"/>
    <property type="project" value="UniProtKB-UniRule"/>
</dbReference>
<reference evidence="8" key="1">
    <citation type="submission" date="2023-04" db="EMBL/GenBank/DDBJ databases">
        <title>Complete genome sequence of Temperatibacter marinus.</title>
        <authorList>
            <person name="Rong J.-C."/>
            <person name="Yi M.-L."/>
            <person name="Zhao Q."/>
        </authorList>
    </citation>
    <scope>NUCLEOTIDE SEQUENCE</scope>
    <source>
        <strain evidence="8">NBRC 110045</strain>
    </source>
</reference>
<evidence type="ECO:0000313" key="9">
    <source>
        <dbReference type="Proteomes" id="UP001268683"/>
    </source>
</evidence>
<dbReference type="KEGG" id="tmk:QGN29_12390"/>
<dbReference type="HAMAP" id="MF_02065">
    <property type="entry name" value="MltG"/>
    <property type="match status" value="1"/>
</dbReference>
<keyword evidence="2 7" id="KW-0812">Transmembrane</keyword>
<evidence type="ECO:0000256" key="4">
    <source>
        <dbReference type="ARBA" id="ARBA00023136"/>
    </source>
</evidence>
<accession>A0AA52HA90</accession>
<dbReference type="CDD" id="cd08010">
    <property type="entry name" value="MltG_like"/>
    <property type="match status" value="1"/>
</dbReference>
<dbReference type="PANTHER" id="PTHR30518">
    <property type="entry name" value="ENDOLYTIC MUREIN TRANSGLYCOSYLASE"/>
    <property type="match status" value="1"/>
</dbReference>
<comment type="function">
    <text evidence="7">Functions as a peptidoglycan terminase that cleaves nascent peptidoglycan strands endolytically to terminate their elongation.</text>
</comment>
<gene>
    <name evidence="7 8" type="primary">mltG</name>
    <name evidence="8" type="ORF">QGN29_12390</name>
</gene>
<keyword evidence="1 7" id="KW-1003">Cell membrane</keyword>
<keyword evidence="7" id="KW-0997">Cell inner membrane</keyword>
<dbReference type="GO" id="GO:0009252">
    <property type="term" value="P:peptidoglycan biosynthetic process"/>
    <property type="evidence" value="ECO:0007669"/>
    <property type="project" value="UniProtKB-UniRule"/>
</dbReference>
<keyword evidence="9" id="KW-1185">Reference proteome</keyword>
<feature type="site" description="Important for catalytic activity" evidence="7">
    <location>
        <position position="202"/>
    </location>
</feature>
<proteinExistence type="inferred from homology"/>
<dbReference type="AlphaFoldDB" id="A0AA52HA90"/>
<keyword evidence="4 7" id="KW-0472">Membrane</keyword>
<evidence type="ECO:0000256" key="5">
    <source>
        <dbReference type="ARBA" id="ARBA00023239"/>
    </source>
</evidence>
<dbReference type="Proteomes" id="UP001268683">
    <property type="component" value="Chromosome"/>
</dbReference>
<dbReference type="GO" id="GO:0008932">
    <property type="term" value="F:lytic endotransglycosylase activity"/>
    <property type="evidence" value="ECO:0007669"/>
    <property type="project" value="UniProtKB-UniRule"/>
</dbReference>
<evidence type="ECO:0000313" key="8">
    <source>
        <dbReference type="EMBL" id="WND02348.1"/>
    </source>
</evidence>
<evidence type="ECO:0000256" key="1">
    <source>
        <dbReference type="ARBA" id="ARBA00022475"/>
    </source>
</evidence>
<sequence length="325" mass="36385">MIFLVLCAACCILYGGLFGFLAHISHKSILVSAPSSSDATLYLKRGHGLLRASYLAKEAGYVSRAWHFRLLALYLGASRSLQAGEYKAKQGETLASLIEKMKLGKVYHRTITIPEGLSNKQIQSLLEKNTFIEMDVSSLAEEGIYAPNTYHFPRGVQASTLLSIMRQNQEEILDTLWGNKPVDFIFSSKKEVLTLASIIEKETAIAGERTLIAGVFINRLKKKMRLQSDPTIIYGITKGLPLKRALTRKDVRTKTDYNTYRIKGLPPTPIANPGLESIRSVFYPGAVDYLYFVADGKGGHAFAKTYEEHLVNVRVWRAYKKETQK</sequence>
<keyword evidence="3 7" id="KW-1133">Transmembrane helix</keyword>
<name>A0AA52HA90_9PROT</name>
<evidence type="ECO:0000256" key="3">
    <source>
        <dbReference type="ARBA" id="ARBA00022989"/>
    </source>
</evidence>
<keyword evidence="6 7" id="KW-0961">Cell wall biogenesis/degradation</keyword>
<dbReference type="InterPro" id="IPR003770">
    <property type="entry name" value="MLTG-like"/>
</dbReference>
<evidence type="ECO:0000256" key="7">
    <source>
        <dbReference type="HAMAP-Rule" id="MF_02065"/>
    </source>
</evidence>
<dbReference type="PANTHER" id="PTHR30518:SF2">
    <property type="entry name" value="ENDOLYTIC MUREIN TRANSGLYCOSYLASE"/>
    <property type="match status" value="1"/>
</dbReference>
<dbReference type="NCBIfam" id="TIGR00247">
    <property type="entry name" value="endolytic transglycosylase MltG"/>
    <property type="match status" value="1"/>
</dbReference>
<dbReference type="Gene3D" id="3.30.160.60">
    <property type="entry name" value="Classic Zinc Finger"/>
    <property type="match status" value="1"/>
</dbReference>
<keyword evidence="5 7" id="KW-0456">Lyase</keyword>
<dbReference type="GO" id="GO:0071555">
    <property type="term" value="P:cell wall organization"/>
    <property type="evidence" value="ECO:0007669"/>
    <property type="project" value="UniProtKB-KW"/>
</dbReference>
<dbReference type="EMBL" id="CP123872">
    <property type="protein sequence ID" value="WND02348.1"/>
    <property type="molecule type" value="Genomic_DNA"/>
</dbReference>
<dbReference type="Gene3D" id="3.30.1490.480">
    <property type="entry name" value="Endolytic murein transglycosylase"/>
    <property type="match status" value="1"/>
</dbReference>
<protein>
    <recommendedName>
        <fullName evidence="7">Endolytic murein transglycosylase</fullName>
        <ecNumber evidence="7">4.2.2.29</ecNumber>
    </recommendedName>
    <alternativeName>
        <fullName evidence="7">Peptidoglycan lytic transglycosylase</fullName>
    </alternativeName>
    <alternativeName>
        <fullName evidence="7">Peptidoglycan polymerization terminase</fullName>
    </alternativeName>
</protein>
<dbReference type="Pfam" id="PF02618">
    <property type="entry name" value="YceG"/>
    <property type="match status" value="1"/>
</dbReference>
<organism evidence="8 9">
    <name type="scientific">Temperatibacter marinus</name>
    <dbReference type="NCBI Taxonomy" id="1456591"/>
    <lineage>
        <taxon>Bacteria</taxon>
        <taxon>Pseudomonadati</taxon>
        <taxon>Pseudomonadota</taxon>
        <taxon>Alphaproteobacteria</taxon>
        <taxon>Kordiimonadales</taxon>
        <taxon>Temperatibacteraceae</taxon>
        <taxon>Temperatibacter</taxon>
    </lineage>
</organism>
<evidence type="ECO:0000256" key="6">
    <source>
        <dbReference type="ARBA" id="ARBA00023316"/>
    </source>
</evidence>
<dbReference type="RefSeq" id="WP_310798184.1">
    <property type="nucleotide sequence ID" value="NZ_CP123872.1"/>
</dbReference>
<dbReference type="EC" id="4.2.2.29" evidence="7"/>
<comment type="catalytic activity">
    <reaction evidence="7">
        <text>a peptidoglycan chain = a peptidoglycan chain with N-acetyl-1,6-anhydromuramyl-[peptide] at the reducing end + a peptidoglycan chain with N-acetylglucosamine at the non-reducing end.</text>
        <dbReference type="EC" id="4.2.2.29"/>
    </reaction>
</comment>
<comment type="similarity">
    <text evidence="7">Belongs to the transglycosylase MltG family.</text>
</comment>